<gene>
    <name evidence="9" type="ORF">SHERM_19898</name>
</gene>
<dbReference type="AlphaFoldDB" id="A0A9N7RBH3"/>
<proteinExistence type="inferred from homology"/>
<dbReference type="Proteomes" id="UP001153555">
    <property type="component" value="Unassembled WGS sequence"/>
</dbReference>
<dbReference type="GO" id="GO:0004252">
    <property type="term" value="F:serine-type endopeptidase activity"/>
    <property type="evidence" value="ECO:0007669"/>
    <property type="project" value="UniProtKB-UniRule"/>
</dbReference>
<feature type="active site" description="Charge relay system" evidence="6 7">
    <location>
        <position position="70"/>
    </location>
</feature>
<dbReference type="InterPro" id="IPR045051">
    <property type="entry name" value="SBT"/>
</dbReference>
<name>A0A9N7RBH3_STRHE</name>
<keyword evidence="10" id="KW-1185">Reference proteome</keyword>
<dbReference type="EMBL" id="CACSLK010023397">
    <property type="protein sequence ID" value="CAA0822425.1"/>
    <property type="molecule type" value="Genomic_DNA"/>
</dbReference>
<evidence type="ECO:0000256" key="4">
    <source>
        <dbReference type="ARBA" id="ARBA00022801"/>
    </source>
</evidence>
<feature type="domain" description="Peptidase S8/S53" evidence="8">
    <location>
        <begin position="62"/>
        <end position="496"/>
    </location>
</feature>
<evidence type="ECO:0000256" key="7">
    <source>
        <dbReference type="PROSITE-ProRule" id="PRU01240"/>
    </source>
</evidence>
<dbReference type="GO" id="GO:0006508">
    <property type="term" value="P:proteolysis"/>
    <property type="evidence" value="ECO:0007669"/>
    <property type="project" value="UniProtKB-KW"/>
</dbReference>
<keyword evidence="3" id="KW-0732">Signal</keyword>
<sequence length="496" mass="53705">MEECRGVVSVFPDSSLELHTTRSWEFLRSQDAFRIINKKATTTTTTTTISPPYASNFLSGDHDTIIGMIDTGIWPEASSFMPTQRMRQTPTRWKGKCLGGKNFSCNWKVIGARFYDDPLHPGRVTSARDMYGHGMLTSSIAAGMPVSGASYYGLAKGTAIGGSPNSRIAMYCIAGADYTTLSAILKSIDDAIHDGVDVISIPYRYPENVDFLANPVYIAAFHAAARGVTVVGSAGNQGPDPESVTNNAPWILSVGATTIDRDLEADILFDEKTSIKGGGINFCRLSKSYPLIDAVRAATNPRDPYNASHCFPGSLDPKKVKGKLLLCENDDNNYETTEKFESLKKLGVIGMIAISGYERQEQLFYGTNPIAAVTERDGSWIRTYINSKRKTLAKILPTTTILNYTPAPVVAEFSSRGPPPGIQNLIKPDVVAPGVGILAAYPPFDYYKISGMDPPDFIILWGTSLSCAHAVGLAALIKSQHPTWSSSAIISAIMTT</sequence>
<dbReference type="Gene3D" id="3.40.50.200">
    <property type="entry name" value="Peptidase S8/S53 domain"/>
    <property type="match status" value="1"/>
</dbReference>
<dbReference type="InterPro" id="IPR036852">
    <property type="entry name" value="Peptidase_S8/S53_dom_sf"/>
</dbReference>
<evidence type="ECO:0000256" key="1">
    <source>
        <dbReference type="ARBA" id="ARBA00011073"/>
    </source>
</evidence>
<keyword evidence="4 7" id="KW-0378">Hydrolase</keyword>
<evidence type="ECO:0000259" key="8">
    <source>
        <dbReference type="Pfam" id="PF00082"/>
    </source>
</evidence>
<organism evidence="9 10">
    <name type="scientific">Striga hermonthica</name>
    <name type="common">Purple witchweed</name>
    <name type="synonym">Buchnera hermonthica</name>
    <dbReference type="NCBI Taxonomy" id="68872"/>
    <lineage>
        <taxon>Eukaryota</taxon>
        <taxon>Viridiplantae</taxon>
        <taxon>Streptophyta</taxon>
        <taxon>Embryophyta</taxon>
        <taxon>Tracheophyta</taxon>
        <taxon>Spermatophyta</taxon>
        <taxon>Magnoliopsida</taxon>
        <taxon>eudicotyledons</taxon>
        <taxon>Gunneridae</taxon>
        <taxon>Pentapetalae</taxon>
        <taxon>asterids</taxon>
        <taxon>lamiids</taxon>
        <taxon>Lamiales</taxon>
        <taxon>Orobanchaceae</taxon>
        <taxon>Buchnereae</taxon>
        <taxon>Striga</taxon>
    </lineage>
</organism>
<dbReference type="PRINTS" id="PR00723">
    <property type="entry name" value="SUBTILISIN"/>
</dbReference>
<keyword evidence="2 7" id="KW-0645">Protease</keyword>
<dbReference type="PANTHER" id="PTHR10795">
    <property type="entry name" value="PROPROTEIN CONVERTASE SUBTILISIN/KEXIN"/>
    <property type="match status" value="1"/>
</dbReference>
<reference evidence="9" key="1">
    <citation type="submission" date="2019-12" db="EMBL/GenBank/DDBJ databases">
        <authorList>
            <person name="Scholes J."/>
        </authorList>
    </citation>
    <scope>NUCLEOTIDE SEQUENCE</scope>
</reference>
<evidence type="ECO:0000256" key="5">
    <source>
        <dbReference type="ARBA" id="ARBA00022825"/>
    </source>
</evidence>
<accession>A0A9N7RBH3</accession>
<dbReference type="Pfam" id="PF00082">
    <property type="entry name" value="Peptidase_S8"/>
    <property type="match status" value="1"/>
</dbReference>
<dbReference type="CDD" id="cd02120">
    <property type="entry name" value="PA_subtilisin_like"/>
    <property type="match status" value="1"/>
</dbReference>
<feature type="active site" description="Charge relay system" evidence="6 7">
    <location>
        <position position="133"/>
    </location>
</feature>
<keyword evidence="5 7" id="KW-0720">Serine protease</keyword>
<evidence type="ECO:0000256" key="3">
    <source>
        <dbReference type="ARBA" id="ARBA00022729"/>
    </source>
</evidence>
<protein>
    <submittedName>
        <fullName evidence="9">CO(2)-response secreted protease</fullName>
    </submittedName>
</protein>
<dbReference type="PROSITE" id="PS51892">
    <property type="entry name" value="SUBTILASE"/>
    <property type="match status" value="1"/>
</dbReference>
<dbReference type="Gene3D" id="3.50.30.30">
    <property type="match status" value="1"/>
</dbReference>
<feature type="non-terminal residue" evidence="9">
    <location>
        <position position="496"/>
    </location>
</feature>
<evidence type="ECO:0000313" key="9">
    <source>
        <dbReference type="EMBL" id="CAA0822425.1"/>
    </source>
</evidence>
<dbReference type="InterPro" id="IPR015500">
    <property type="entry name" value="Peptidase_S8_subtilisin-rel"/>
</dbReference>
<evidence type="ECO:0000256" key="6">
    <source>
        <dbReference type="PIRSR" id="PIRSR615500-1"/>
    </source>
</evidence>
<dbReference type="SUPFAM" id="SSF52743">
    <property type="entry name" value="Subtilisin-like"/>
    <property type="match status" value="1"/>
</dbReference>
<comment type="similarity">
    <text evidence="1 7">Belongs to the peptidase S8 family.</text>
</comment>
<evidence type="ECO:0000313" key="10">
    <source>
        <dbReference type="Proteomes" id="UP001153555"/>
    </source>
</evidence>
<dbReference type="OrthoDB" id="10256524at2759"/>
<comment type="caution">
    <text evidence="9">The sequence shown here is derived from an EMBL/GenBank/DDBJ whole genome shotgun (WGS) entry which is preliminary data.</text>
</comment>
<evidence type="ECO:0000256" key="2">
    <source>
        <dbReference type="ARBA" id="ARBA00022670"/>
    </source>
</evidence>
<dbReference type="InterPro" id="IPR000209">
    <property type="entry name" value="Peptidase_S8/S53_dom"/>
</dbReference>
<feature type="active site" description="Charge relay system" evidence="6 7">
    <location>
        <position position="464"/>
    </location>
</feature>